<evidence type="ECO:0000313" key="4">
    <source>
        <dbReference type="Proteomes" id="UP000320184"/>
    </source>
</evidence>
<dbReference type="InterPro" id="IPR013229">
    <property type="entry name" value="PEGA"/>
</dbReference>
<dbReference type="Proteomes" id="UP000320184">
    <property type="component" value="Unassembled WGS sequence"/>
</dbReference>
<evidence type="ECO:0000256" key="1">
    <source>
        <dbReference type="SAM" id="MobiDB-lite"/>
    </source>
</evidence>
<feature type="compositionally biased region" description="Polar residues" evidence="1">
    <location>
        <begin position="64"/>
        <end position="76"/>
    </location>
</feature>
<sequence>MAPQVVAPQVVAPQVVAPQVVAPQVVAPQVVAPQVAAPQVVARQVAAPQAVAPPDESKFQSWLDSVVAESQQTGSAPASPGKAEPARAVWQVPPTAPRPEPARLPARPARPAEPASAESVPPGGPAAAPDLEEIELPAPPPRSTRRVRPLRPVPPLDQDSGPSRWKGIWPVAAVIAVLFGAGWYLGAPRSGESDRPLLKRALRAVGLGGARFDVVVTSQPSGAWISADGKELARRTPATIELPTGTHQVVLSLPDLGRASFTVSGESGSESKLDAPLDGSLTVRSSASTVPIAVSVDGTDRGYAPLTVNDLAPGPHQVEFSGPGMAPWGQTIEVRVREELQLVARPFDSPQTGLIEVRGTVSGDQGTEEIKGDPVWVDGVRRGVTPVTLELPSGPHSVRVEHHGEVPPVQVIDLPGGNQRFATFQFGTGIDYPRLHLLTTPDPTGGDQASVVTAALEGVAASQVREMWLHARTPQGVWRRYPMTMLGSPSGAVGTVVFPGALLDGTGRAPYYTSAMVASGDEYFTELANAGDRPGPRSGAPPRPGP</sequence>
<feature type="compositionally biased region" description="Low complexity" evidence="1">
    <location>
        <begin position="103"/>
        <end position="121"/>
    </location>
</feature>
<dbReference type="Pfam" id="PF08308">
    <property type="entry name" value="PEGA"/>
    <property type="match status" value="3"/>
</dbReference>
<dbReference type="EMBL" id="VBOT01000150">
    <property type="protein sequence ID" value="TMQ48238.1"/>
    <property type="molecule type" value="Genomic_DNA"/>
</dbReference>
<feature type="domain" description="PEGA" evidence="2">
    <location>
        <begin position="213"/>
        <end position="277"/>
    </location>
</feature>
<proteinExistence type="predicted"/>
<feature type="domain" description="PEGA" evidence="2">
    <location>
        <begin position="293"/>
        <end position="341"/>
    </location>
</feature>
<protein>
    <submittedName>
        <fullName evidence="3">PEGA domain-containing protein</fullName>
    </submittedName>
</protein>
<reference evidence="3 4" key="1">
    <citation type="journal article" date="2019" name="Nat. Microbiol.">
        <title>Mediterranean grassland soil C-N compound turnover is dependent on rainfall and depth, and is mediated by genomically divergent microorganisms.</title>
        <authorList>
            <person name="Diamond S."/>
            <person name="Andeer P.F."/>
            <person name="Li Z."/>
            <person name="Crits-Christoph A."/>
            <person name="Burstein D."/>
            <person name="Anantharaman K."/>
            <person name="Lane K.R."/>
            <person name="Thomas B.C."/>
            <person name="Pan C."/>
            <person name="Northen T.R."/>
            <person name="Banfield J.F."/>
        </authorList>
    </citation>
    <scope>NUCLEOTIDE SEQUENCE [LARGE SCALE GENOMIC DNA]</scope>
    <source>
        <strain evidence="3">WS_3</strain>
    </source>
</reference>
<evidence type="ECO:0000313" key="3">
    <source>
        <dbReference type="EMBL" id="TMQ48238.1"/>
    </source>
</evidence>
<feature type="region of interest" description="Disordered" evidence="1">
    <location>
        <begin position="527"/>
        <end position="546"/>
    </location>
</feature>
<feature type="domain" description="PEGA" evidence="2">
    <location>
        <begin position="371"/>
        <end position="404"/>
    </location>
</feature>
<comment type="caution">
    <text evidence="3">The sequence shown here is derived from an EMBL/GenBank/DDBJ whole genome shotgun (WGS) entry which is preliminary data.</text>
</comment>
<name>A0A538SA38_UNCEI</name>
<evidence type="ECO:0000259" key="2">
    <source>
        <dbReference type="Pfam" id="PF08308"/>
    </source>
</evidence>
<organism evidence="3 4">
    <name type="scientific">Eiseniibacteriota bacterium</name>
    <dbReference type="NCBI Taxonomy" id="2212470"/>
    <lineage>
        <taxon>Bacteria</taxon>
        <taxon>Candidatus Eiseniibacteriota</taxon>
    </lineage>
</organism>
<gene>
    <name evidence="3" type="ORF">E6K73_12405</name>
</gene>
<dbReference type="AlphaFoldDB" id="A0A538SA38"/>
<accession>A0A538SA38</accession>
<feature type="region of interest" description="Disordered" evidence="1">
    <location>
        <begin position="64"/>
        <end position="161"/>
    </location>
</feature>